<dbReference type="PANTHER" id="PTHR45935:SF15">
    <property type="entry name" value="SCAN BOX DOMAIN-CONTAINING PROTEIN"/>
    <property type="match status" value="1"/>
</dbReference>
<dbReference type="InterPro" id="IPR003309">
    <property type="entry name" value="SCAN_dom"/>
</dbReference>
<dbReference type="InterPro" id="IPR038269">
    <property type="entry name" value="SCAN_sf"/>
</dbReference>
<reference evidence="3" key="1">
    <citation type="submission" date="2025-08" db="UniProtKB">
        <authorList>
            <consortium name="Ensembl"/>
        </authorList>
    </citation>
    <scope>IDENTIFICATION</scope>
</reference>
<dbReference type="PROSITE" id="PS50804">
    <property type="entry name" value="SCAN_BOX"/>
    <property type="match status" value="1"/>
</dbReference>
<evidence type="ECO:0000256" key="1">
    <source>
        <dbReference type="ARBA" id="ARBA00023242"/>
    </source>
</evidence>
<accession>A0A8C3STI8</accession>
<dbReference type="Pfam" id="PF02023">
    <property type="entry name" value="SCAN"/>
    <property type="match status" value="1"/>
</dbReference>
<keyword evidence="4" id="KW-1185">Reference proteome</keyword>
<keyword evidence="1" id="KW-0539">Nucleus</keyword>
<dbReference type="PANTHER" id="PTHR45935">
    <property type="entry name" value="PROTEIN ZBED8-RELATED"/>
    <property type="match status" value="1"/>
</dbReference>
<dbReference type="InterPro" id="IPR050916">
    <property type="entry name" value="SCAN-C2H2_zinc_finger"/>
</dbReference>
<sequence length="134" mass="15544">MAVETATDYPQLKAEILARSGVTAAIRAQRYQEWRYQDGKAPRSQLFNLIHLTQMWLCPETHGPEKMMEIIVLGKFMRGLPPDLWGWVSQNDPSSYDELVALRERCLMAKELSWITGEEMRWVKRPVLTLRAPV</sequence>
<dbReference type="SMART" id="SM00431">
    <property type="entry name" value="SCAN"/>
    <property type="match status" value="1"/>
</dbReference>
<dbReference type="Proteomes" id="UP000694403">
    <property type="component" value="Unplaced"/>
</dbReference>
<reference evidence="3" key="2">
    <citation type="submission" date="2025-09" db="UniProtKB">
        <authorList>
            <consortium name="Ensembl"/>
        </authorList>
    </citation>
    <scope>IDENTIFICATION</scope>
</reference>
<evidence type="ECO:0000313" key="3">
    <source>
        <dbReference type="Ensembl" id="ENSCSRP00000018676.1"/>
    </source>
</evidence>
<dbReference type="SUPFAM" id="SSF47353">
    <property type="entry name" value="Retrovirus capsid dimerization domain-like"/>
    <property type="match status" value="1"/>
</dbReference>
<dbReference type="AlphaFoldDB" id="A0A8C3STI8"/>
<organism evidence="3 4">
    <name type="scientific">Chelydra serpentina</name>
    <name type="common">Snapping turtle</name>
    <name type="synonym">Testudo serpentina</name>
    <dbReference type="NCBI Taxonomy" id="8475"/>
    <lineage>
        <taxon>Eukaryota</taxon>
        <taxon>Metazoa</taxon>
        <taxon>Chordata</taxon>
        <taxon>Craniata</taxon>
        <taxon>Vertebrata</taxon>
        <taxon>Euteleostomi</taxon>
        <taxon>Archelosauria</taxon>
        <taxon>Testudinata</taxon>
        <taxon>Testudines</taxon>
        <taxon>Cryptodira</taxon>
        <taxon>Durocryptodira</taxon>
        <taxon>Americhelydia</taxon>
        <taxon>Chelydroidea</taxon>
        <taxon>Chelydridae</taxon>
        <taxon>Chelydra</taxon>
    </lineage>
</organism>
<protein>
    <recommendedName>
        <fullName evidence="2">SCAN box domain-containing protein</fullName>
    </recommendedName>
</protein>
<evidence type="ECO:0000313" key="4">
    <source>
        <dbReference type="Proteomes" id="UP000694403"/>
    </source>
</evidence>
<dbReference type="Ensembl" id="ENSCSRT00000019537.1">
    <property type="protein sequence ID" value="ENSCSRP00000018676.1"/>
    <property type="gene ID" value="ENSCSRG00000014301.1"/>
</dbReference>
<name>A0A8C3STI8_CHESE</name>
<evidence type="ECO:0000259" key="2">
    <source>
        <dbReference type="PROSITE" id="PS50804"/>
    </source>
</evidence>
<feature type="domain" description="SCAN box" evidence="2">
    <location>
        <begin position="29"/>
        <end position="112"/>
    </location>
</feature>
<proteinExistence type="predicted"/>
<dbReference type="Gene3D" id="1.10.4020.10">
    <property type="entry name" value="DNA breaking-rejoining enzymes"/>
    <property type="match status" value="1"/>
</dbReference>